<dbReference type="Pfam" id="PF18014">
    <property type="entry name" value="Acetyltransf_18"/>
    <property type="match status" value="1"/>
</dbReference>
<accession>A0AAE4BRX9</accession>
<dbReference type="InterPro" id="IPR041496">
    <property type="entry name" value="YitH/HolE_GNAT"/>
</dbReference>
<evidence type="ECO:0000259" key="1">
    <source>
        <dbReference type="PROSITE" id="PS51186"/>
    </source>
</evidence>
<dbReference type="PROSITE" id="PS51186">
    <property type="entry name" value="GNAT"/>
    <property type="match status" value="1"/>
</dbReference>
<dbReference type="Pfam" id="PF00583">
    <property type="entry name" value="Acetyltransf_1"/>
    <property type="match status" value="1"/>
</dbReference>
<dbReference type="CDD" id="cd04301">
    <property type="entry name" value="NAT_SF"/>
    <property type="match status" value="1"/>
</dbReference>
<dbReference type="InterPro" id="IPR016181">
    <property type="entry name" value="Acyl_CoA_acyltransferase"/>
</dbReference>
<reference evidence="2" key="1">
    <citation type="submission" date="2023-07" db="EMBL/GenBank/DDBJ databases">
        <title>Genomic Encyclopedia of Type Strains, Phase IV (KMG-IV): sequencing the most valuable type-strain genomes for metagenomic binning, comparative biology and taxonomic classification.</title>
        <authorList>
            <person name="Goeker M."/>
        </authorList>
    </citation>
    <scope>NUCLEOTIDE SEQUENCE</scope>
    <source>
        <strain evidence="2">DSM 26174</strain>
    </source>
</reference>
<dbReference type="Proteomes" id="UP001185092">
    <property type="component" value="Unassembled WGS sequence"/>
</dbReference>
<dbReference type="SUPFAM" id="SSF55729">
    <property type="entry name" value="Acyl-CoA N-acyltransferases (Nat)"/>
    <property type="match status" value="1"/>
</dbReference>
<comment type="caution">
    <text evidence="2">The sequence shown here is derived from an EMBL/GenBank/DDBJ whole genome shotgun (WGS) entry which is preliminary data.</text>
</comment>
<evidence type="ECO:0000313" key="3">
    <source>
        <dbReference type="Proteomes" id="UP001185092"/>
    </source>
</evidence>
<keyword evidence="3" id="KW-1185">Reference proteome</keyword>
<dbReference type="AlphaFoldDB" id="A0AAE4BRX9"/>
<dbReference type="InterPro" id="IPR052729">
    <property type="entry name" value="Acyl/Acetyltrans_Enzymes"/>
</dbReference>
<evidence type="ECO:0000313" key="2">
    <source>
        <dbReference type="EMBL" id="MDR6238315.1"/>
    </source>
</evidence>
<dbReference type="RefSeq" id="WP_309937795.1">
    <property type="nucleotide sequence ID" value="NZ_AP025305.1"/>
</dbReference>
<sequence>MNNTENIIKVAELKDLPFILKLARQEAWNSGIHDLEVFHNTFENDIFICFQNNIPIASAATFNYDENYSFSGYLLVDPKYRKNGVGKSMLDKQLEHAGNRNLGSEVLMHMLPTYEKLGFQKAHKTISYECIAPKTGNFHPNLSRIAFNDIDKVVEYDHLAHPVSRYNLLKQWTVQQGTIGYAFSENDQIKGIAYLRPSTFGYRVGPFAANDKHIAKILLEALSAHIPSQIFSIDIPEYNHDSILLASSYEHRISFETMRLYTQGIPNYDITKTFGFCSLNIG</sequence>
<dbReference type="GO" id="GO:0016747">
    <property type="term" value="F:acyltransferase activity, transferring groups other than amino-acyl groups"/>
    <property type="evidence" value="ECO:0007669"/>
    <property type="project" value="InterPro"/>
</dbReference>
<organism evidence="2 3">
    <name type="scientific">Aureibacter tunicatorum</name>
    <dbReference type="NCBI Taxonomy" id="866807"/>
    <lineage>
        <taxon>Bacteria</taxon>
        <taxon>Pseudomonadati</taxon>
        <taxon>Bacteroidota</taxon>
        <taxon>Cytophagia</taxon>
        <taxon>Cytophagales</taxon>
        <taxon>Persicobacteraceae</taxon>
        <taxon>Aureibacter</taxon>
    </lineage>
</organism>
<proteinExistence type="predicted"/>
<gene>
    <name evidence="2" type="ORF">HNQ88_001291</name>
</gene>
<dbReference type="EMBL" id="JAVDQD010000001">
    <property type="protein sequence ID" value="MDR6238315.1"/>
    <property type="molecule type" value="Genomic_DNA"/>
</dbReference>
<dbReference type="InterPro" id="IPR000182">
    <property type="entry name" value="GNAT_dom"/>
</dbReference>
<dbReference type="PANTHER" id="PTHR47237:SF1">
    <property type="entry name" value="SLL0310 PROTEIN"/>
    <property type="match status" value="1"/>
</dbReference>
<dbReference type="Gene3D" id="3.40.630.90">
    <property type="match status" value="1"/>
</dbReference>
<name>A0AAE4BRX9_9BACT</name>
<dbReference type="PANTHER" id="PTHR47237">
    <property type="entry name" value="SLL0310 PROTEIN"/>
    <property type="match status" value="1"/>
</dbReference>
<feature type="domain" description="N-acetyltransferase" evidence="1">
    <location>
        <begin position="6"/>
        <end position="137"/>
    </location>
</feature>
<dbReference type="Gene3D" id="3.40.630.30">
    <property type="match status" value="1"/>
</dbReference>
<protein>
    <submittedName>
        <fullName evidence="2">GNAT superfamily N-acetyltransferase</fullName>
    </submittedName>
</protein>